<organism evidence="2 3">
    <name type="scientific">Corynebacterium kalinowskii</name>
    <dbReference type="NCBI Taxonomy" id="2675216"/>
    <lineage>
        <taxon>Bacteria</taxon>
        <taxon>Bacillati</taxon>
        <taxon>Actinomycetota</taxon>
        <taxon>Actinomycetes</taxon>
        <taxon>Mycobacteriales</taxon>
        <taxon>Corynebacteriaceae</taxon>
        <taxon>Corynebacterium</taxon>
    </lineage>
</organism>
<dbReference type="InterPro" id="IPR014729">
    <property type="entry name" value="Rossmann-like_a/b/a_fold"/>
</dbReference>
<dbReference type="GO" id="GO:0004066">
    <property type="term" value="F:asparagine synthase (glutamine-hydrolyzing) activity"/>
    <property type="evidence" value="ECO:0007669"/>
    <property type="project" value="InterPro"/>
</dbReference>
<name>A0A6B8VGP0_9CORY</name>
<dbReference type="AlphaFoldDB" id="A0A6B8VGP0"/>
<protein>
    <submittedName>
        <fullName evidence="2">Asparagine synthase</fullName>
    </submittedName>
</protein>
<evidence type="ECO:0000259" key="1">
    <source>
        <dbReference type="Pfam" id="PF00733"/>
    </source>
</evidence>
<evidence type="ECO:0000313" key="3">
    <source>
        <dbReference type="Proteomes" id="UP000427071"/>
    </source>
</evidence>
<feature type="domain" description="Asparagine synthetase" evidence="1">
    <location>
        <begin position="50"/>
        <end position="207"/>
    </location>
</feature>
<reference evidence="3" key="1">
    <citation type="submission" date="2019-11" db="EMBL/GenBank/DDBJ databases">
        <title>Complete genome sequence of Corynebacterium kalinowskii 1959, a novel Corynebacterium species isolated from soil of a small paddock in Vilsendorf, Germany.</title>
        <authorList>
            <person name="Schaffert L."/>
            <person name="Ruwe M."/>
            <person name="Milse J."/>
            <person name="Hanuschka K."/>
            <person name="Ortseifen V."/>
            <person name="Droste J."/>
            <person name="Brandt D."/>
            <person name="Schlueter L."/>
            <person name="Kutter Y."/>
            <person name="Vinke S."/>
            <person name="Viehoefer P."/>
            <person name="Jacob L."/>
            <person name="Luebke N.-C."/>
            <person name="Schulte-Berndt E."/>
            <person name="Hain C."/>
            <person name="Linder M."/>
            <person name="Schmidt P."/>
            <person name="Wollenschlaeger L."/>
            <person name="Luttermann T."/>
            <person name="Thieme E."/>
            <person name="Hassa J."/>
            <person name="Haak M."/>
            <person name="Wittchen M."/>
            <person name="Mentz A."/>
            <person name="Persicke M."/>
            <person name="Busche T."/>
            <person name="Ruckert C."/>
        </authorList>
    </citation>
    <scope>NUCLEOTIDE SEQUENCE [LARGE SCALE GENOMIC DNA]</scope>
    <source>
        <strain evidence="3">1959</strain>
    </source>
</reference>
<dbReference type="Proteomes" id="UP000427071">
    <property type="component" value="Chromosome"/>
</dbReference>
<sequence>MNGDLGAPVEYVADDQKIEKGAHDVTDVDSARAMIDEFINLRIDALLATNDQRPSLLLSGGIDSILIASYLSDKSPDVLAVHFCISDDYVGRKERSIAAAVAEGLGMEFVVAEPTSEEFGCVAQSVAHDLSSADVWEVCAGAVLRCCDDVARKHGANGLIFTGAGADALFCGGKTLTPAEWASTVQGEIASHFTYHRNIPDFYSRILADPERHVQLWQSHRATQIAQKLNPYVVRGKDFGCDKWLFREMAKQRGIAPSFCFTNKDPMQSSSGAIRALECSARLMLSRDKSHIAYSDPLEESSENIIGRLWLMLGQGQK</sequence>
<gene>
    <name evidence="2" type="ORF">CKALI_06535</name>
</gene>
<dbReference type="Gene3D" id="3.40.50.620">
    <property type="entry name" value="HUPs"/>
    <property type="match status" value="1"/>
</dbReference>
<dbReference type="EMBL" id="CP046452">
    <property type="protein sequence ID" value="QGU02169.1"/>
    <property type="molecule type" value="Genomic_DNA"/>
</dbReference>
<proteinExistence type="predicted"/>
<accession>A0A6B8VGP0</accession>
<evidence type="ECO:0000313" key="2">
    <source>
        <dbReference type="EMBL" id="QGU02169.1"/>
    </source>
</evidence>
<dbReference type="InterPro" id="IPR001962">
    <property type="entry name" value="Asn_synthase"/>
</dbReference>
<dbReference type="SUPFAM" id="SSF52402">
    <property type="entry name" value="Adenine nucleotide alpha hydrolases-like"/>
    <property type="match status" value="1"/>
</dbReference>
<dbReference type="Pfam" id="PF00733">
    <property type="entry name" value="Asn_synthase"/>
    <property type="match status" value="1"/>
</dbReference>
<dbReference type="GO" id="GO:0006529">
    <property type="term" value="P:asparagine biosynthetic process"/>
    <property type="evidence" value="ECO:0007669"/>
    <property type="project" value="InterPro"/>
</dbReference>
<dbReference type="KEGG" id="ckw:CKALI_06535"/>
<keyword evidence="3" id="KW-1185">Reference proteome</keyword>